<dbReference type="EMBL" id="SJPN01000001">
    <property type="protein sequence ID" value="TWU07815.1"/>
    <property type="molecule type" value="Genomic_DNA"/>
</dbReference>
<dbReference type="Proteomes" id="UP000320176">
    <property type="component" value="Unassembled WGS sequence"/>
</dbReference>
<accession>A0A5C6B697</accession>
<evidence type="ECO:0000313" key="2">
    <source>
        <dbReference type="Proteomes" id="UP000320176"/>
    </source>
</evidence>
<evidence type="ECO:0000313" key="1">
    <source>
        <dbReference type="EMBL" id="TWU07815.1"/>
    </source>
</evidence>
<reference evidence="1 2" key="1">
    <citation type="submission" date="2019-02" db="EMBL/GenBank/DDBJ databases">
        <title>Deep-cultivation of Planctomycetes and their phenomic and genomic characterization uncovers novel biology.</title>
        <authorList>
            <person name="Wiegand S."/>
            <person name="Jogler M."/>
            <person name="Boedeker C."/>
            <person name="Pinto D."/>
            <person name="Vollmers J."/>
            <person name="Rivas-Marin E."/>
            <person name="Kohn T."/>
            <person name="Peeters S.H."/>
            <person name="Heuer A."/>
            <person name="Rast P."/>
            <person name="Oberbeckmann S."/>
            <person name="Bunk B."/>
            <person name="Jeske O."/>
            <person name="Meyerdierks A."/>
            <person name="Storesund J.E."/>
            <person name="Kallscheuer N."/>
            <person name="Luecker S."/>
            <person name="Lage O.M."/>
            <person name="Pohl T."/>
            <person name="Merkel B.J."/>
            <person name="Hornburger P."/>
            <person name="Mueller R.-W."/>
            <person name="Bruemmer F."/>
            <person name="Labrenz M."/>
            <person name="Spormann A.M."/>
            <person name="Op Den Camp H."/>
            <person name="Overmann J."/>
            <person name="Amann R."/>
            <person name="Jetten M.S.M."/>
            <person name="Mascher T."/>
            <person name="Medema M.H."/>
            <person name="Devos D.P."/>
            <person name="Kaster A.-K."/>
            <person name="Ovreas L."/>
            <person name="Rohde M."/>
            <person name="Galperin M.Y."/>
            <person name="Jogler C."/>
        </authorList>
    </citation>
    <scope>NUCLEOTIDE SEQUENCE [LARGE SCALE GENOMIC DNA]</scope>
    <source>
        <strain evidence="1 2">Pla52n</strain>
    </source>
</reference>
<sequence>MSEPLLKIPNHHAATCGDPPIINGEESHLYIGYFENKHGEQWIFTRDRKTGIATLRGGDIGWNTPIALTDCTNGTLTLNPSEAQWLESCLAASQAFARR</sequence>
<dbReference type="RefSeq" id="WP_146517974.1">
    <property type="nucleotide sequence ID" value="NZ_CP151726.1"/>
</dbReference>
<proteinExistence type="predicted"/>
<gene>
    <name evidence="1" type="ORF">Pla52n_03900</name>
</gene>
<dbReference type="OrthoDB" id="281426at2"/>
<dbReference type="AlphaFoldDB" id="A0A5C6B697"/>
<comment type="caution">
    <text evidence="1">The sequence shown here is derived from an EMBL/GenBank/DDBJ whole genome shotgun (WGS) entry which is preliminary data.</text>
</comment>
<organism evidence="1 2">
    <name type="scientific">Stieleria varia</name>
    <dbReference type="NCBI Taxonomy" id="2528005"/>
    <lineage>
        <taxon>Bacteria</taxon>
        <taxon>Pseudomonadati</taxon>
        <taxon>Planctomycetota</taxon>
        <taxon>Planctomycetia</taxon>
        <taxon>Pirellulales</taxon>
        <taxon>Pirellulaceae</taxon>
        <taxon>Stieleria</taxon>
    </lineage>
</organism>
<keyword evidence="2" id="KW-1185">Reference proteome</keyword>
<protein>
    <submittedName>
        <fullName evidence="1">Uncharacterized protein</fullName>
    </submittedName>
</protein>
<name>A0A5C6B697_9BACT</name>